<keyword evidence="9" id="KW-1185">Reference proteome</keyword>
<reference evidence="8 9" key="1">
    <citation type="submission" date="2015-04" db="EMBL/GenBank/DDBJ databases">
        <title>Complete genome sequence of Schizopora paradoxa KUC8140, a cosmopolitan wood degrader in East Asia.</title>
        <authorList>
            <consortium name="DOE Joint Genome Institute"/>
            <person name="Min B."/>
            <person name="Park H."/>
            <person name="Jang Y."/>
            <person name="Kim J.-J."/>
            <person name="Kim K.H."/>
            <person name="Pangilinan J."/>
            <person name="Lipzen A."/>
            <person name="Riley R."/>
            <person name="Grigoriev I.V."/>
            <person name="Spatafora J.W."/>
            <person name="Choi I.-G."/>
        </authorList>
    </citation>
    <scope>NUCLEOTIDE SEQUENCE [LARGE SCALE GENOMIC DNA]</scope>
    <source>
        <strain evidence="8 9">KUC8140</strain>
    </source>
</reference>
<protein>
    <recommendedName>
        <fullName evidence="3">D-xylose 1-dehydrogenase (NADP(+), D-xylono-1,5-lactone-forming)</fullName>
        <ecNumber evidence="3">1.1.1.179</ecNumber>
    </recommendedName>
    <alternativeName>
        <fullName evidence="4">D-xylose-NADP dehydrogenase</fullName>
    </alternativeName>
</protein>
<dbReference type="PANTHER" id="PTHR22604:SF105">
    <property type="entry name" value="TRANS-1,2-DIHYDROBENZENE-1,2-DIOL DEHYDROGENASE"/>
    <property type="match status" value="1"/>
</dbReference>
<dbReference type="SUPFAM" id="SSF51735">
    <property type="entry name" value="NAD(P)-binding Rossmann-fold domains"/>
    <property type="match status" value="1"/>
</dbReference>
<dbReference type="Proteomes" id="UP000053477">
    <property type="component" value="Unassembled WGS sequence"/>
</dbReference>
<comment type="catalytic activity">
    <reaction evidence="5">
        <text>D-xylose + NADP(+) = D-xylono-1,5-lactone + NADPH + H(+)</text>
        <dbReference type="Rhea" id="RHEA:22000"/>
        <dbReference type="ChEBI" id="CHEBI:15378"/>
        <dbReference type="ChEBI" id="CHEBI:15867"/>
        <dbReference type="ChEBI" id="CHEBI:53455"/>
        <dbReference type="ChEBI" id="CHEBI:57783"/>
        <dbReference type="ChEBI" id="CHEBI:58349"/>
        <dbReference type="EC" id="1.1.1.179"/>
    </reaction>
</comment>
<proteinExistence type="inferred from homology"/>
<evidence type="ECO:0000259" key="7">
    <source>
        <dbReference type="Pfam" id="PF22725"/>
    </source>
</evidence>
<sequence length="383" mass="42227">MTTKPFVLKWGIVGAGRISGFFVRDLILDPTKSGRDGDVVHAVTAVGSRSSQKAEEFIKDNCPQGGFAQQSGLLPVAPAAFGSYADVYNHPDVDIIYVGTTHPSHYEDCKNALEAGKHVLLEKPATLNKAEFKVLSELAQSKKLFLMEAVWTRFFPLTFALEKALFEDQAIGEIRRLVSDFSISFIDVVDDTHRMLNPSLGGGGLLDLGPYPLVWAMLVLYRHPKNNLNPPTNLVAAMTKFGETGIDLHTSWSMDFPNLGPGARANLSVSIGVNSPKDVVTRIQGTHGEILLPWATARPDKFIIRRSQPGRGAQDYTEEVHEFPIIGQGLHWEADAVARCIRDGKTESERMPHADTLLTMSIFDEIRRQGGYVYPEGLEKVTL</sequence>
<evidence type="ECO:0000313" key="8">
    <source>
        <dbReference type="EMBL" id="KLO07546.1"/>
    </source>
</evidence>
<dbReference type="InterPro" id="IPR000683">
    <property type="entry name" value="Gfo/Idh/MocA-like_OxRdtase_N"/>
</dbReference>
<dbReference type="Pfam" id="PF01408">
    <property type="entry name" value="GFO_IDH_MocA"/>
    <property type="match status" value="1"/>
</dbReference>
<dbReference type="AlphaFoldDB" id="A0A0H2RRV6"/>
<evidence type="ECO:0000256" key="5">
    <source>
        <dbReference type="ARBA" id="ARBA00049233"/>
    </source>
</evidence>
<evidence type="ECO:0000256" key="1">
    <source>
        <dbReference type="ARBA" id="ARBA00010928"/>
    </source>
</evidence>
<evidence type="ECO:0000256" key="2">
    <source>
        <dbReference type="ARBA" id="ARBA00023002"/>
    </source>
</evidence>
<feature type="domain" description="GFO/IDH/MocA-like oxidoreductase" evidence="7">
    <location>
        <begin position="163"/>
        <end position="290"/>
    </location>
</feature>
<dbReference type="EC" id="1.1.1.179" evidence="3"/>
<dbReference type="InterPro" id="IPR050984">
    <property type="entry name" value="Gfo/Idh/MocA_domain"/>
</dbReference>
<dbReference type="PANTHER" id="PTHR22604">
    <property type="entry name" value="OXIDOREDUCTASES"/>
    <property type="match status" value="1"/>
</dbReference>
<gene>
    <name evidence="8" type="ORF">SCHPADRAFT_945198</name>
</gene>
<dbReference type="FunCoup" id="A0A0H2RRV6">
    <property type="interactions" value="3"/>
</dbReference>
<dbReference type="Gene3D" id="3.30.360.10">
    <property type="entry name" value="Dihydrodipicolinate Reductase, domain 2"/>
    <property type="match status" value="1"/>
</dbReference>
<dbReference type="InterPro" id="IPR036291">
    <property type="entry name" value="NAD(P)-bd_dom_sf"/>
</dbReference>
<accession>A0A0H2RRV6</accession>
<dbReference type="Gene3D" id="3.40.50.720">
    <property type="entry name" value="NAD(P)-binding Rossmann-like Domain"/>
    <property type="match status" value="1"/>
</dbReference>
<dbReference type="SUPFAM" id="SSF55347">
    <property type="entry name" value="Glyceraldehyde-3-phosphate dehydrogenase-like, C-terminal domain"/>
    <property type="match status" value="1"/>
</dbReference>
<dbReference type="EMBL" id="KQ086133">
    <property type="protein sequence ID" value="KLO07546.1"/>
    <property type="molecule type" value="Genomic_DNA"/>
</dbReference>
<organism evidence="8 9">
    <name type="scientific">Schizopora paradoxa</name>
    <dbReference type="NCBI Taxonomy" id="27342"/>
    <lineage>
        <taxon>Eukaryota</taxon>
        <taxon>Fungi</taxon>
        <taxon>Dikarya</taxon>
        <taxon>Basidiomycota</taxon>
        <taxon>Agaricomycotina</taxon>
        <taxon>Agaricomycetes</taxon>
        <taxon>Hymenochaetales</taxon>
        <taxon>Schizoporaceae</taxon>
        <taxon>Schizopora</taxon>
    </lineage>
</organism>
<dbReference type="STRING" id="27342.A0A0H2RRV6"/>
<name>A0A0H2RRV6_9AGAM</name>
<dbReference type="GO" id="GO:0047837">
    <property type="term" value="F:D-xylose 1-dehydrogenase (NADP+) activity"/>
    <property type="evidence" value="ECO:0007669"/>
    <property type="project" value="UniProtKB-EC"/>
</dbReference>
<feature type="domain" description="Gfo/Idh/MocA-like oxidoreductase N-terminal" evidence="6">
    <location>
        <begin position="8"/>
        <end position="147"/>
    </location>
</feature>
<dbReference type="InterPro" id="IPR055170">
    <property type="entry name" value="GFO_IDH_MocA-like_dom"/>
</dbReference>
<evidence type="ECO:0000313" key="9">
    <source>
        <dbReference type="Proteomes" id="UP000053477"/>
    </source>
</evidence>
<evidence type="ECO:0000256" key="4">
    <source>
        <dbReference type="ARBA" id="ARBA00042988"/>
    </source>
</evidence>
<keyword evidence="2" id="KW-0560">Oxidoreductase</keyword>
<dbReference type="GO" id="GO:0000166">
    <property type="term" value="F:nucleotide binding"/>
    <property type="evidence" value="ECO:0007669"/>
    <property type="project" value="InterPro"/>
</dbReference>
<dbReference type="Pfam" id="PF22725">
    <property type="entry name" value="GFO_IDH_MocA_C3"/>
    <property type="match status" value="1"/>
</dbReference>
<dbReference type="InParanoid" id="A0A0H2RRV6"/>
<comment type="similarity">
    <text evidence="1">Belongs to the Gfo/Idh/MocA family.</text>
</comment>
<evidence type="ECO:0000259" key="6">
    <source>
        <dbReference type="Pfam" id="PF01408"/>
    </source>
</evidence>
<evidence type="ECO:0000256" key="3">
    <source>
        <dbReference type="ARBA" id="ARBA00038984"/>
    </source>
</evidence>
<dbReference type="OrthoDB" id="2129491at2759"/>